<dbReference type="EMBL" id="AACSUV010000005">
    <property type="protein sequence ID" value="EAL9779029.1"/>
    <property type="molecule type" value="Genomic_DNA"/>
</dbReference>
<evidence type="ECO:0000259" key="1">
    <source>
        <dbReference type="Pfam" id="PF07693"/>
    </source>
</evidence>
<evidence type="ECO:0000313" key="5">
    <source>
        <dbReference type="EMBL" id="EAL9779029.1"/>
    </source>
</evidence>
<dbReference type="EMBL" id="AACNYL010000024">
    <property type="protein sequence ID" value="EAL4027667.1"/>
    <property type="molecule type" value="Genomic_DNA"/>
</dbReference>
<sequence length="561" mass="67706">MNKIDNIANFLNKKSKKCLAINGPWGVGKTHLWKQVEKKLSKVNKDKKVVYIDLFGKESYKQILEEIVFKIHGNYNKIMNTFSQITTKIAKIKSAGTININPDAIFSFLKKEDFNNIIVCFDNIERRSDNLSLKEILGLVNLLKEEKECNVVMIFHKGELEEQDNNSAINDKEKQAKQDNSKNWYQTYKEKIIDYEFVINDNSKVANSIISNKIECDEKVQNIIFECYQRFCSNNLRLLLKFIEYINYFNEECFNQYHSDKLFYMVLNIYYQDLLKYTKQHYCIPINDHDKNINIPIFQEYFNNYYVLSQEKLSILKNNFKNSLKNYNRMYFLDYHKKYLYGNLNDIDFAKYIEDLFPKFKNYIYENGAYYSITYYQRFFKLYKKITSKELDCKKNIEKNFIKELVEYEFNISILHDLFHENFYKEIKDMIEKNEEYKNYYQELQSKKHKNINIDSFLNGLSSDKIRQTFSTNNIWQYNHFEIESIVKSFQINNDFYHEFFIFFSSAMDTQMQEKYDLKNNLFQAYSDFLDLEENKIKKEEILKIIKEQNHDCILLKLITS</sequence>
<reference evidence="3" key="2">
    <citation type="submission" date="2018-06" db="EMBL/GenBank/DDBJ databases">
        <authorList>
            <consortium name="NARMS: The National Antimicrobial Resistance Monitoring System"/>
        </authorList>
    </citation>
    <scope>NUCLEOTIDE SEQUENCE</scope>
    <source>
        <strain evidence="4">CVM N17C647</strain>
        <strain evidence="3">FSIS1711006</strain>
    </source>
</reference>
<dbReference type="AlphaFoldDB" id="A0A5T0ZSQ4"/>
<name>A0A5T0ZSQ4_CAMJU</name>
<protein>
    <recommendedName>
        <fullName evidence="1">KAP NTPase domain-containing protein</fullName>
    </recommendedName>
</protein>
<dbReference type="Gene3D" id="3.40.50.300">
    <property type="entry name" value="P-loop containing nucleotide triphosphate hydrolases"/>
    <property type="match status" value="1"/>
</dbReference>
<reference evidence="2" key="1">
    <citation type="submission" date="2018-05" db="EMBL/GenBank/DDBJ databases">
        <authorList>
            <consortium name="PulseNet: The National Subtyping Network for Foodborne Disease Surveillance"/>
            <person name="Tarr C.L."/>
            <person name="Trees E."/>
            <person name="Katz L.S."/>
            <person name="Carleton-Romer H.A."/>
            <person name="Stroika S."/>
            <person name="Kucerova Z."/>
            <person name="Roache K.F."/>
            <person name="Sabol A.L."/>
            <person name="Besser J."/>
            <person name="Gerner-Smidt P."/>
        </authorList>
    </citation>
    <scope>NUCLEOTIDE SEQUENCE</scope>
    <source>
        <strain evidence="2">PNUSAC002348</strain>
        <strain evidence="5">PNUSAC005796</strain>
    </source>
</reference>
<gene>
    <name evidence="3" type="ORF">B9Q63_08685</name>
    <name evidence="2" type="ORF">CHQ01_06605</name>
    <name evidence="5" type="ORF">D0Y30_04145</name>
    <name evidence="4" type="ORF">DYW28_09015</name>
</gene>
<dbReference type="SUPFAM" id="SSF52540">
    <property type="entry name" value="P-loop containing nucleoside triphosphate hydrolases"/>
    <property type="match status" value="1"/>
</dbReference>
<evidence type="ECO:0000313" key="3">
    <source>
        <dbReference type="EMBL" id="EAL4027667.1"/>
    </source>
</evidence>
<dbReference type="InterPro" id="IPR011646">
    <property type="entry name" value="KAP_P-loop"/>
</dbReference>
<dbReference type="EMBL" id="AACSEO010000029">
    <property type="protein sequence ID" value="EAL8965699.1"/>
    <property type="molecule type" value="Genomic_DNA"/>
</dbReference>
<organism evidence="2">
    <name type="scientific">Campylobacter jejuni</name>
    <dbReference type="NCBI Taxonomy" id="197"/>
    <lineage>
        <taxon>Bacteria</taxon>
        <taxon>Pseudomonadati</taxon>
        <taxon>Campylobacterota</taxon>
        <taxon>Epsilonproteobacteria</taxon>
        <taxon>Campylobacterales</taxon>
        <taxon>Campylobacteraceae</taxon>
        <taxon>Campylobacter</taxon>
    </lineage>
</organism>
<proteinExistence type="predicted"/>
<evidence type="ECO:0000313" key="4">
    <source>
        <dbReference type="EMBL" id="EAL8965699.1"/>
    </source>
</evidence>
<evidence type="ECO:0000313" key="2">
    <source>
        <dbReference type="EMBL" id="EAK6271780.1"/>
    </source>
</evidence>
<dbReference type="RefSeq" id="WP_041160229.1">
    <property type="nucleotide sequence ID" value="NZ_AP028387.1"/>
</dbReference>
<comment type="caution">
    <text evidence="2">The sequence shown here is derived from an EMBL/GenBank/DDBJ whole genome shotgun (WGS) entry which is preliminary data.</text>
</comment>
<accession>A0A5T0ZSQ4</accession>
<dbReference type="Pfam" id="PF07693">
    <property type="entry name" value="KAP_NTPase"/>
    <property type="match status" value="1"/>
</dbReference>
<dbReference type="InterPro" id="IPR027417">
    <property type="entry name" value="P-loop_NTPase"/>
</dbReference>
<feature type="domain" description="KAP NTPase" evidence="1">
    <location>
        <begin position="4"/>
        <end position="78"/>
    </location>
</feature>
<dbReference type="EMBL" id="AACHWQ010000005">
    <property type="protein sequence ID" value="EAK6271780.1"/>
    <property type="molecule type" value="Genomic_DNA"/>
</dbReference>